<proteinExistence type="predicted"/>
<organism evidence="1 2">
    <name type="scientific">Dialister invisus</name>
    <dbReference type="NCBI Taxonomy" id="218538"/>
    <lineage>
        <taxon>Bacteria</taxon>
        <taxon>Bacillati</taxon>
        <taxon>Bacillota</taxon>
        <taxon>Negativicutes</taxon>
        <taxon>Veillonellales</taxon>
        <taxon>Veillonellaceae</taxon>
        <taxon>Dialister</taxon>
    </lineage>
</organism>
<dbReference type="EMBL" id="JABZMK010000026">
    <property type="protein sequence ID" value="MBF1129474.1"/>
    <property type="molecule type" value="Genomic_DNA"/>
</dbReference>
<dbReference type="AlphaFoldDB" id="A0A930B4H1"/>
<evidence type="ECO:0000313" key="2">
    <source>
        <dbReference type="Proteomes" id="UP000757890"/>
    </source>
</evidence>
<dbReference type="RefSeq" id="WP_007070682.1">
    <property type="nucleotide sequence ID" value="NZ_CAJPSS010000024.1"/>
</dbReference>
<name>A0A930B4H1_9FIRM</name>
<reference evidence="1" key="1">
    <citation type="submission" date="2020-04" db="EMBL/GenBank/DDBJ databases">
        <title>Deep metagenomics examines the oral microbiome during advanced dental caries in children, revealing novel taxa and co-occurrences with host molecules.</title>
        <authorList>
            <person name="Baker J.L."/>
            <person name="Morton J.T."/>
            <person name="Dinis M."/>
            <person name="Alvarez R."/>
            <person name="Tran N.C."/>
            <person name="Knight R."/>
            <person name="Edlund A."/>
        </authorList>
    </citation>
    <scope>NUCLEOTIDE SEQUENCE</scope>
    <source>
        <strain evidence="1">JCVI_32_bin.14</strain>
    </source>
</reference>
<dbReference type="GeneID" id="78278259"/>
<gene>
    <name evidence="1" type="ORF">HXL70_05440</name>
</gene>
<accession>A0A930B4H1</accession>
<protein>
    <submittedName>
        <fullName evidence="1">Uncharacterized protein</fullName>
    </submittedName>
</protein>
<evidence type="ECO:0000313" key="1">
    <source>
        <dbReference type="EMBL" id="MBF1129474.1"/>
    </source>
</evidence>
<dbReference type="Proteomes" id="UP000757890">
    <property type="component" value="Unassembled WGS sequence"/>
</dbReference>
<comment type="caution">
    <text evidence="1">The sequence shown here is derived from an EMBL/GenBank/DDBJ whole genome shotgun (WGS) entry which is preliminary data.</text>
</comment>
<sequence>MAKVINFNPGKNVKAGIFEKYMKDNDLNFFQRRDTHDEKDSVAFITAIPAGSHRLVAAVITDNSMYTLLRIHLGVAPAGPARKTFIRFLEQLNAAHSIFKYSIAEDDNTFLDICVTTRPESFDPEVIRTSLNLIIFHLKDNYEDIARRLSKPGDASDGFEL</sequence>